<dbReference type="Proteomes" id="UP001164746">
    <property type="component" value="Chromosome 4"/>
</dbReference>
<name>A0ABY7E936_MYAAR</name>
<reference evidence="2" key="1">
    <citation type="submission" date="2022-11" db="EMBL/GenBank/DDBJ databases">
        <title>Centuries of genome instability and evolution in soft-shell clam transmissible cancer (bioRxiv).</title>
        <authorList>
            <person name="Hart S.F.M."/>
            <person name="Yonemitsu M.A."/>
            <person name="Giersch R.M."/>
            <person name="Beal B.F."/>
            <person name="Arriagada G."/>
            <person name="Davis B.W."/>
            <person name="Ostrander E.A."/>
            <person name="Goff S.P."/>
            <person name="Metzger M.J."/>
        </authorList>
    </citation>
    <scope>NUCLEOTIDE SEQUENCE</scope>
    <source>
        <strain evidence="2">MELC-2E11</strain>
        <tissue evidence="2">Siphon/mantle</tissue>
    </source>
</reference>
<evidence type="ECO:0000256" key="1">
    <source>
        <dbReference type="SAM" id="MobiDB-lite"/>
    </source>
</evidence>
<evidence type="ECO:0000313" key="3">
    <source>
        <dbReference type="Proteomes" id="UP001164746"/>
    </source>
</evidence>
<dbReference type="EMBL" id="CP111015">
    <property type="protein sequence ID" value="WAR03671.1"/>
    <property type="molecule type" value="Genomic_DNA"/>
</dbReference>
<keyword evidence="3" id="KW-1185">Reference proteome</keyword>
<proteinExistence type="predicted"/>
<evidence type="ECO:0000313" key="2">
    <source>
        <dbReference type="EMBL" id="WAR03671.1"/>
    </source>
</evidence>
<gene>
    <name evidence="2" type="ORF">MAR_010229</name>
</gene>
<sequence>MMMLTKNVLVFSSIYVRPLVVAIMDVLTFMSKVIIRGNRPDAPGGGADARDQALIEKEKQLRQMQEMVAKMQAEMEAQKGGQQNGVRSHNDTK</sequence>
<organism evidence="2 3">
    <name type="scientific">Mya arenaria</name>
    <name type="common">Soft-shell clam</name>
    <dbReference type="NCBI Taxonomy" id="6604"/>
    <lineage>
        <taxon>Eukaryota</taxon>
        <taxon>Metazoa</taxon>
        <taxon>Spiralia</taxon>
        <taxon>Lophotrochozoa</taxon>
        <taxon>Mollusca</taxon>
        <taxon>Bivalvia</taxon>
        <taxon>Autobranchia</taxon>
        <taxon>Heteroconchia</taxon>
        <taxon>Euheterodonta</taxon>
        <taxon>Imparidentia</taxon>
        <taxon>Neoheterodontei</taxon>
        <taxon>Myida</taxon>
        <taxon>Myoidea</taxon>
        <taxon>Myidae</taxon>
        <taxon>Mya</taxon>
    </lineage>
</organism>
<feature type="region of interest" description="Disordered" evidence="1">
    <location>
        <begin position="73"/>
        <end position="93"/>
    </location>
</feature>
<accession>A0ABY7E936</accession>
<protein>
    <submittedName>
        <fullName evidence="2">Uncharacterized protein</fullName>
    </submittedName>
</protein>